<feature type="domain" description="RNA polymerase sigma-70 region 2" evidence="6">
    <location>
        <begin position="32"/>
        <end position="97"/>
    </location>
</feature>
<dbReference type="InterPro" id="IPR036388">
    <property type="entry name" value="WH-like_DNA-bd_sf"/>
</dbReference>
<dbReference type="PANTHER" id="PTHR43133">
    <property type="entry name" value="RNA POLYMERASE ECF-TYPE SIGMA FACTO"/>
    <property type="match status" value="1"/>
</dbReference>
<organism evidence="8 9">
    <name type="scientific">Marinoscillum luteum</name>
    <dbReference type="NCBI Taxonomy" id="861051"/>
    <lineage>
        <taxon>Bacteria</taxon>
        <taxon>Pseudomonadati</taxon>
        <taxon>Bacteroidota</taxon>
        <taxon>Cytophagia</taxon>
        <taxon>Cytophagales</taxon>
        <taxon>Reichenbachiellaceae</taxon>
        <taxon>Marinoscillum</taxon>
    </lineage>
</organism>
<dbReference type="InterPro" id="IPR013249">
    <property type="entry name" value="RNA_pol_sigma70_r4_t2"/>
</dbReference>
<dbReference type="CDD" id="cd06171">
    <property type="entry name" value="Sigma70_r4"/>
    <property type="match status" value="1"/>
</dbReference>
<dbReference type="SUPFAM" id="SSF88946">
    <property type="entry name" value="Sigma2 domain of RNA polymerase sigma factors"/>
    <property type="match status" value="1"/>
</dbReference>
<keyword evidence="5" id="KW-0804">Transcription</keyword>
<dbReference type="Pfam" id="PF04542">
    <property type="entry name" value="Sigma70_r2"/>
    <property type="match status" value="1"/>
</dbReference>
<reference evidence="8 9" key="1">
    <citation type="journal article" date="2013" name="Int. J. Syst. Evol. Microbiol.">
        <title>Marinoscillum luteum sp. nov., isolated from marine sediment.</title>
        <authorList>
            <person name="Cha I.T."/>
            <person name="Park S.J."/>
            <person name="Kim S.J."/>
            <person name="Kim J.G."/>
            <person name="Jung M.Y."/>
            <person name="Shin K.S."/>
            <person name="Kwon K.K."/>
            <person name="Yang S.H."/>
            <person name="Seo Y.S."/>
            <person name="Rhee S.K."/>
        </authorList>
    </citation>
    <scope>NUCLEOTIDE SEQUENCE [LARGE SCALE GENOMIC DNA]</scope>
    <source>
        <strain evidence="8 9">KCTC 23939</strain>
    </source>
</reference>
<dbReference type="Gene3D" id="1.10.10.10">
    <property type="entry name" value="Winged helix-like DNA-binding domain superfamily/Winged helix DNA-binding domain"/>
    <property type="match status" value="1"/>
</dbReference>
<proteinExistence type="inferred from homology"/>
<accession>A0ABW7NBZ3</accession>
<sequence>MKFISSNKDEQPDEALLIRYQQTGDKALIGALFSRYVHLVYGLCLKYLKDRDAAQDAVMTIFESLFKKLLDHDVKYFKSWLYMVAKNHCLMELRKAGTSKDLNGSIMENEVFLHPIEEMPTDVTDDLDALEKCLEQLREDQQKCLRMFYLQELSYEEVSTKTTFGLKKVKSYIQNGKRNLKICIEKQHADR</sequence>
<feature type="domain" description="RNA polymerase sigma factor 70 region 4 type 2" evidence="7">
    <location>
        <begin position="128"/>
        <end position="180"/>
    </location>
</feature>
<keyword evidence="9" id="KW-1185">Reference proteome</keyword>
<dbReference type="EMBL" id="JBIPKE010000019">
    <property type="protein sequence ID" value="MFH6985150.1"/>
    <property type="molecule type" value="Genomic_DNA"/>
</dbReference>
<evidence type="ECO:0000313" key="8">
    <source>
        <dbReference type="EMBL" id="MFH6985150.1"/>
    </source>
</evidence>
<dbReference type="Pfam" id="PF08281">
    <property type="entry name" value="Sigma70_r4_2"/>
    <property type="match status" value="1"/>
</dbReference>
<dbReference type="Proteomes" id="UP001610063">
    <property type="component" value="Unassembled WGS sequence"/>
</dbReference>
<gene>
    <name evidence="8" type="ORF">ACHKAR_16985</name>
</gene>
<protein>
    <submittedName>
        <fullName evidence="8">RNA polymerase sigma factor</fullName>
    </submittedName>
</protein>
<dbReference type="RefSeq" id="WP_395418623.1">
    <property type="nucleotide sequence ID" value="NZ_JBIPKE010000019.1"/>
</dbReference>
<dbReference type="InterPro" id="IPR013325">
    <property type="entry name" value="RNA_pol_sigma_r2"/>
</dbReference>
<dbReference type="InterPro" id="IPR013324">
    <property type="entry name" value="RNA_pol_sigma_r3/r4-like"/>
</dbReference>
<dbReference type="InterPro" id="IPR007627">
    <property type="entry name" value="RNA_pol_sigma70_r2"/>
</dbReference>
<dbReference type="InterPro" id="IPR014284">
    <property type="entry name" value="RNA_pol_sigma-70_dom"/>
</dbReference>
<evidence type="ECO:0000259" key="7">
    <source>
        <dbReference type="Pfam" id="PF08281"/>
    </source>
</evidence>
<evidence type="ECO:0000256" key="1">
    <source>
        <dbReference type="ARBA" id="ARBA00010641"/>
    </source>
</evidence>
<evidence type="ECO:0000256" key="4">
    <source>
        <dbReference type="ARBA" id="ARBA00023125"/>
    </source>
</evidence>
<comment type="similarity">
    <text evidence="1">Belongs to the sigma-70 factor family. ECF subfamily.</text>
</comment>
<evidence type="ECO:0000256" key="5">
    <source>
        <dbReference type="ARBA" id="ARBA00023163"/>
    </source>
</evidence>
<dbReference type="Gene3D" id="1.10.1740.10">
    <property type="match status" value="1"/>
</dbReference>
<evidence type="ECO:0000259" key="6">
    <source>
        <dbReference type="Pfam" id="PF04542"/>
    </source>
</evidence>
<dbReference type="SUPFAM" id="SSF88659">
    <property type="entry name" value="Sigma3 and sigma4 domains of RNA polymerase sigma factors"/>
    <property type="match status" value="1"/>
</dbReference>
<evidence type="ECO:0000256" key="2">
    <source>
        <dbReference type="ARBA" id="ARBA00023015"/>
    </source>
</evidence>
<evidence type="ECO:0000256" key="3">
    <source>
        <dbReference type="ARBA" id="ARBA00023082"/>
    </source>
</evidence>
<dbReference type="PANTHER" id="PTHR43133:SF8">
    <property type="entry name" value="RNA POLYMERASE SIGMA FACTOR HI_1459-RELATED"/>
    <property type="match status" value="1"/>
</dbReference>
<keyword evidence="2" id="KW-0805">Transcription regulation</keyword>
<keyword evidence="4" id="KW-0238">DNA-binding</keyword>
<keyword evidence="3" id="KW-0731">Sigma factor</keyword>
<dbReference type="InterPro" id="IPR039425">
    <property type="entry name" value="RNA_pol_sigma-70-like"/>
</dbReference>
<dbReference type="NCBIfam" id="TIGR02937">
    <property type="entry name" value="sigma70-ECF"/>
    <property type="match status" value="1"/>
</dbReference>
<comment type="caution">
    <text evidence="8">The sequence shown here is derived from an EMBL/GenBank/DDBJ whole genome shotgun (WGS) entry which is preliminary data.</text>
</comment>
<evidence type="ECO:0000313" key="9">
    <source>
        <dbReference type="Proteomes" id="UP001610063"/>
    </source>
</evidence>
<name>A0ABW7NBZ3_9BACT</name>